<sequence>MERWLPVKGYPGYEVSDLGRVRSTDREIVTVRGFRRRYRGQMLAPGRAKSGHLTVRLGKTDSQYVHILVLTAFVGPAPQGHECLHKGDVKDDNRLERLRWGTRSENMYELWENGCRG</sequence>
<evidence type="ECO:0000313" key="4">
    <source>
        <dbReference type="Proteomes" id="UP000248975"/>
    </source>
</evidence>
<dbReference type="GO" id="GO:0016788">
    <property type="term" value="F:hydrolase activity, acting on ester bonds"/>
    <property type="evidence" value="ECO:0007669"/>
    <property type="project" value="InterPro"/>
</dbReference>
<evidence type="ECO:0000259" key="1">
    <source>
        <dbReference type="Pfam" id="PF07463"/>
    </source>
</evidence>
<reference evidence="3 4" key="1">
    <citation type="submission" date="2017-08" db="EMBL/GenBank/DDBJ databases">
        <title>Infants hospitalized years apart are colonized by the same room-sourced microbial strains.</title>
        <authorList>
            <person name="Brooks B."/>
            <person name="Olm M.R."/>
            <person name="Firek B.A."/>
            <person name="Baker R."/>
            <person name="Thomas B.C."/>
            <person name="Morowitz M.J."/>
            <person name="Banfield J.F."/>
        </authorList>
    </citation>
    <scope>NUCLEOTIDE SEQUENCE [LARGE SCALE GENOMIC DNA]</scope>
    <source>
        <strain evidence="3">S2_003_000_R2_11</strain>
    </source>
</reference>
<evidence type="ECO:0008006" key="5">
    <source>
        <dbReference type="Google" id="ProtNLM"/>
    </source>
</evidence>
<evidence type="ECO:0000313" key="3">
    <source>
        <dbReference type="EMBL" id="PZQ95133.1"/>
    </source>
</evidence>
<comment type="caution">
    <text evidence="3">The sequence shown here is derived from an EMBL/GenBank/DDBJ whole genome shotgun (WGS) entry which is preliminary data.</text>
</comment>
<gene>
    <name evidence="3" type="ORF">DI533_19985</name>
</gene>
<dbReference type="EMBL" id="QFQS01000009">
    <property type="protein sequence ID" value="PZQ95133.1"/>
    <property type="molecule type" value="Genomic_DNA"/>
</dbReference>
<dbReference type="Proteomes" id="UP000248975">
    <property type="component" value="Unassembled WGS sequence"/>
</dbReference>
<dbReference type="InterPro" id="IPR003615">
    <property type="entry name" value="HNH_nuc"/>
</dbReference>
<dbReference type="InterPro" id="IPR010902">
    <property type="entry name" value="NUMOD4"/>
</dbReference>
<feature type="domain" description="HNH nuclease" evidence="2">
    <location>
        <begin position="64"/>
        <end position="108"/>
    </location>
</feature>
<proteinExistence type="predicted"/>
<accession>A0A2W5TWI1</accession>
<dbReference type="SUPFAM" id="SSF54060">
    <property type="entry name" value="His-Me finger endonucleases"/>
    <property type="match status" value="1"/>
</dbReference>
<feature type="domain" description="NUMOD4" evidence="1">
    <location>
        <begin position="2"/>
        <end position="57"/>
    </location>
</feature>
<name>A0A2W5TWI1_CERSP</name>
<dbReference type="Gene3D" id="3.90.75.20">
    <property type="match status" value="1"/>
</dbReference>
<dbReference type="AlphaFoldDB" id="A0A2W5TWI1"/>
<dbReference type="InterPro" id="IPR044925">
    <property type="entry name" value="His-Me_finger_sf"/>
</dbReference>
<organism evidence="3 4">
    <name type="scientific">Cereibacter sphaeroides</name>
    <name type="common">Rhodobacter sphaeroides</name>
    <dbReference type="NCBI Taxonomy" id="1063"/>
    <lineage>
        <taxon>Bacteria</taxon>
        <taxon>Pseudomonadati</taxon>
        <taxon>Pseudomonadota</taxon>
        <taxon>Alphaproteobacteria</taxon>
        <taxon>Rhodobacterales</taxon>
        <taxon>Paracoccaceae</taxon>
        <taxon>Cereibacter</taxon>
    </lineage>
</organism>
<dbReference type="Pfam" id="PF07463">
    <property type="entry name" value="NUMOD4"/>
    <property type="match status" value="1"/>
</dbReference>
<evidence type="ECO:0000259" key="2">
    <source>
        <dbReference type="Pfam" id="PF13392"/>
    </source>
</evidence>
<protein>
    <recommendedName>
        <fullName evidence="5">HNH endonuclease</fullName>
    </recommendedName>
</protein>
<dbReference type="Pfam" id="PF13392">
    <property type="entry name" value="HNH_3"/>
    <property type="match status" value="1"/>
</dbReference>